<dbReference type="AlphaFoldDB" id="A0A8H4RU65"/>
<gene>
    <name evidence="3" type="ORF">G7Y89_g1978</name>
</gene>
<proteinExistence type="predicted"/>
<evidence type="ECO:0000256" key="1">
    <source>
        <dbReference type="SAM" id="MobiDB-lite"/>
    </source>
</evidence>
<accession>A0A8H4RU65</accession>
<feature type="signal peptide" evidence="2">
    <location>
        <begin position="1"/>
        <end position="21"/>
    </location>
</feature>
<dbReference type="EMBL" id="JAAMPI010000082">
    <property type="protein sequence ID" value="KAF4636110.1"/>
    <property type="molecule type" value="Genomic_DNA"/>
</dbReference>
<evidence type="ECO:0000313" key="3">
    <source>
        <dbReference type="EMBL" id="KAF4636110.1"/>
    </source>
</evidence>
<organism evidence="3 4">
    <name type="scientific">Cudoniella acicularis</name>
    <dbReference type="NCBI Taxonomy" id="354080"/>
    <lineage>
        <taxon>Eukaryota</taxon>
        <taxon>Fungi</taxon>
        <taxon>Dikarya</taxon>
        <taxon>Ascomycota</taxon>
        <taxon>Pezizomycotina</taxon>
        <taxon>Leotiomycetes</taxon>
        <taxon>Helotiales</taxon>
        <taxon>Tricladiaceae</taxon>
        <taxon>Cudoniella</taxon>
    </lineage>
</organism>
<reference evidence="3 4" key="1">
    <citation type="submission" date="2020-03" db="EMBL/GenBank/DDBJ databases">
        <title>Draft Genome Sequence of Cudoniella acicularis.</title>
        <authorList>
            <person name="Buettner E."/>
            <person name="Kellner H."/>
        </authorList>
    </citation>
    <scope>NUCLEOTIDE SEQUENCE [LARGE SCALE GENOMIC DNA]</scope>
    <source>
        <strain evidence="3 4">DSM 108380</strain>
    </source>
</reference>
<name>A0A8H4RU65_9HELO</name>
<feature type="chain" id="PRO_5034105939" evidence="2">
    <location>
        <begin position="22"/>
        <end position="481"/>
    </location>
</feature>
<keyword evidence="2" id="KW-0732">Signal</keyword>
<dbReference type="Proteomes" id="UP000566819">
    <property type="component" value="Unassembled WGS sequence"/>
</dbReference>
<feature type="region of interest" description="Disordered" evidence="1">
    <location>
        <begin position="431"/>
        <end position="481"/>
    </location>
</feature>
<evidence type="ECO:0000256" key="2">
    <source>
        <dbReference type="SAM" id="SignalP"/>
    </source>
</evidence>
<sequence>MFVSSRKQIFVSFFVLELSLALLVPGAPNITSTRASLSPNKTTSFPSSITSGPALDDSYAGRCWSSWNNYRSAEESYDRGDQPKGYSYVNNFTTTLTDYTQWEDPATIPLTTLCDGVPRAIRPRNSTVFSKYVITLNGYQSYFPVTSSIRTDIEPDCSVDEDSNDCTRLWSSWEAVSTTLFKAYDWDNLRLNARREPPCDEPISFCPYNSTLCRLNAGDHQTIYYWPVSLSGDICSQNRSTISATPTDDSGAPNTVEYGDITFTSPSVYVIIQTASVDWQQGWRYPAPRQRPNTRVNSCGPIATAVTLTLDPAELTTMQKDGFHHNTPFRTVNWADFNDLAVPLEAYNFQCSRRQIEKYWSHCPQSATISDDYSPYFNIPAELVSEVPEWQSWKCKNAAYAMQPTMIRIEPQMTESLDSDERVHRHKGILTARPTGTPSHNLPWATATATAAATADSNVGDIDESDNLGDAADNNRTDTST</sequence>
<feature type="compositionally biased region" description="Low complexity" evidence="1">
    <location>
        <begin position="445"/>
        <end position="455"/>
    </location>
</feature>
<dbReference type="OrthoDB" id="3944128at2759"/>
<comment type="caution">
    <text evidence="3">The sequence shown here is derived from an EMBL/GenBank/DDBJ whole genome shotgun (WGS) entry which is preliminary data.</text>
</comment>
<keyword evidence="4" id="KW-1185">Reference proteome</keyword>
<protein>
    <submittedName>
        <fullName evidence="3">Uncharacterized protein</fullName>
    </submittedName>
</protein>
<evidence type="ECO:0000313" key="4">
    <source>
        <dbReference type="Proteomes" id="UP000566819"/>
    </source>
</evidence>